<dbReference type="HAMAP" id="MF_00112">
    <property type="entry name" value="GGGP_HepGP_synthase"/>
    <property type="match status" value="1"/>
</dbReference>
<evidence type="ECO:0000313" key="11">
    <source>
        <dbReference type="Proteomes" id="UP000074294"/>
    </source>
</evidence>
<dbReference type="GO" id="GO:0046474">
    <property type="term" value="P:glycerophospholipid biosynthetic process"/>
    <property type="evidence" value="ECO:0007669"/>
    <property type="project" value="UniProtKB-UniRule"/>
</dbReference>
<keyword evidence="1 9" id="KW-0444">Lipid biosynthesis</keyword>
<dbReference type="InterPro" id="IPR008205">
    <property type="entry name" value="GGGP_HepGP_synthase"/>
</dbReference>
<feature type="binding site" evidence="9">
    <location>
        <begin position="171"/>
        <end position="177"/>
    </location>
    <ligand>
        <name>sn-glycerol 1-phosphate</name>
        <dbReference type="ChEBI" id="CHEBI:57685"/>
    </ligand>
</feature>
<dbReference type="STRING" id="1776334.APZ16_04380"/>
<dbReference type="PANTHER" id="PTHR40029">
    <property type="match status" value="1"/>
</dbReference>
<keyword evidence="4 9" id="KW-0460">Magnesium</keyword>
<comment type="subcellular location">
    <subcellularLocation>
        <location evidence="9">Cytoplasm</location>
    </subcellularLocation>
</comment>
<protein>
    <recommendedName>
        <fullName evidence="9">Geranylgeranylglyceryl phosphate synthase</fullName>
        <shortName evidence="9">GGGP synthase</shortName>
        <shortName evidence="9">GGGPS</shortName>
        <ecNumber evidence="9">2.5.1.41</ecNumber>
    </recommendedName>
    <alternativeName>
        <fullName evidence="9">(S)-3-O-geranylgeranylglyceryl phosphate synthase</fullName>
    </alternativeName>
    <alternativeName>
        <fullName evidence="9">Phosphoglycerol geranylgeranyltransferase</fullName>
    </alternativeName>
</protein>
<name>A0A147K121_HADYE</name>
<evidence type="ECO:0000256" key="4">
    <source>
        <dbReference type="ARBA" id="ARBA00022842"/>
    </source>
</evidence>
<feature type="binding site" evidence="9">
    <location>
        <position position="52"/>
    </location>
    <ligand>
        <name>Mg(2+)</name>
        <dbReference type="ChEBI" id="CHEBI:18420"/>
    </ligand>
</feature>
<dbReference type="InterPro" id="IPR010946">
    <property type="entry name" value="GGGP_synth"/>
</dbReference>
<dbReference type="GO" id="GO:0005737">
    <property type="term" value="C:cytoplasm"/>
    <property type="evidence" value="ECO:0007669"/>
    <property type="project" value="UniProtKB-SubCell"/>
</dbReference>
<evidence type="ECO:0000256" key="6">
    <source>
        <dbReference type="ARBA" id="ARBA00023209"/>
    </source>
</evidence>
<dbReference type="EMBL" id="LQMQ01000005">
    <property type="protein sequence ID" value="KUO42539.1"/>
    <property type="molecule type" value="Genomic_DNA"/>
</dbReference>
<dbReference type="AlphaFoldDB" id="A0A147K121"/>
<comment type="caution">
    <text evidence="10">The sequence shown here is derived from an EMBL/GenBank/DDBJ whole genome shotgun (WGS) entry which is preliminary data.</text>
</comment>
<accession>A0A147K121</accession>
<keyword evidence="9" id="KW-0963">Cytoplasm</keyword>
<dbReference type="PANTHER" id="PTHR40029:SF2">
    <property type="entry name" value="HEPTAPRENYLGLYCERYL PHOSPHATE SYNTHASE"/>
    <property type="match status" value="1"/>
</dbReference>
<evidence type="ECO:0000256" key="2">
    <source>
        <dbReference type="ARBA" id="ARBA00022679"/>
    </source>
</evidence>
<dbReference type="SUPFAM" id="SSF51395">
    <property type="entry name" value="FMN-linked oxidoreductases"/>
    <property type="match status" value="1"/>
</dbReference>
<dbReference type="Pfam" id="PF01884">
    <property type="entry name" value="PcrB"/>
    <property type="match status" value="1"/>
</dbReference>
<feature type="binding site" evidence="9">
    <location>
        <begin position="202"/>
        <end position="203"/>
    </location>
    <ligand>
        <name>sn-glycerol 1-phosphate</name>
        <dbReference type="ChEBI" id="CHEBI:57685"/>
    </ligand>
</feature>
<dbReference type="InterPro" id="IPR038597">
    <property type="entry name" value="GGGP/HepGP_synthase_sf"/>
</dbReference>
<comment type="pathway">
    <text evidence="9">Membrane lipid metabolism; glycerophospholipid metabolism.</text>
</comment>
<sequence length="251" mass="26701">MKVEERLRQAITLNGAAHLTLIDPEKQPPDQAGEIASDAAAAGTDGIMVGGSTRASGKLLDDTVISIKRATKLPVILFPANDAGISRYADAIFFMSMLNSRDIYYLIGAQRLGAAIVKKFGIEPLPMGYLVVEPGGTVGRVGKADLIPRDNVELAVSYALAAQYFGMRLVYLEAGSGADRPVPVEMVKAVREATSVILIVGGGIRTAEAAAERVKAGADIIVTGTVVEQANDRRKKIEEIVQAVKTARRNR</sequence>
<dbReference type="UniPathway" id="UPA00940"/>
<evidence type="ECO:0000313" key="10">
    <source>
        <dbReference type="EMBL" id="KUO42539.1"/>
    </source>
</evidence>
<evidence type="ECO:0000256" key="9">
    <source>
        <dbReference type="HAMAP-Rule" id="MF_00112"/>
    </source>
</evidence>
<comment type="catalytic activity">
    <reaction evidence="8 9">
        <text>sn-glycerol 1-phosphate + (2E,6E,10E)-geranylgeranyl diphosphate = sn-3-O-(geranylgeranyl)glycerol 1-phosphate + diphosphate</text>
        <dbReference type="Rhea" id="RHEA:23404"/>
        <dbReference type="ChEBI" id="CHEBI:33019"/>
        <dbReference type="ChEBI" id="CHEBI:57677"/>
        <dbReference type="ChEBI" id="CHEBI:57685"/>
        <dbReference type="ChEBI" id="CHEBI:58756"/>
        <dbReference type="EC" id="2.5.1.41"/>
    </reaction>
</comment>
<keyword evidence="5 9" id="KW-0443">Lipid metabolism</keyword>
<dbReference type="CDD" id="cd02812">
    <property type="entry name" value="PcrB_like"/>
    <property type="match status" value="1"/>
</dbReference>
<dbReference type="Gene3D" id="3.20.20.390">
    <property type="entry name" value="FMN-linked oxidoreductases"/>
    <property type="match status" value="1"/>
</dbReference>
<comment type="function">
    <text evidence="9">Prenyltransferase that catalyzes the transfer of the geranylgeranyl moiety of geranylgeranyl diphosphate (GGPP) to the C3 hydroxyl of sn-glycerol-1-phosphate (G1P). This reaction is the first ether-bond-formation step in the biosynthesis of archaeal membrane lipids.</text>
</comment>
<dbReference type="Proteomes" id="UP000074294">
    <property type="component" value="Unassembled WGS sequence"/>
</dbReference>
<proteinExistence type="inferred from homology"/>
<dbReference type="FunFam" id="3.20.20.390:FF:000001">
    <property type="entry name" value="Heptaprenylglyceryl phosphate synthase"/>
    <property type="match status" value="1"/>
</dbReference>
<gene>
    <name evidence="10" type="ORF">APZ16_04380</name>
</gene>
<keyword evidence="7 9" id="KW-1208">Phospholipid metabolism</keyword>
<evidence type="ECO:0000256" key="8">
    <source>
        <dbReference type="ARBA" id="ARBA00047288"/>
    </source>
</evidence>
<comment type="similarity">
    <text evidence="9">Belongs to the GGGP/HepGP synthase family. Group II subfamily.</text>
</comment>
<dbReference type="NCBIfam" id="TIGR01768">
    <property type="entry name" value="GGGP-family"/>
    <property type="match status" value="1"/>
</dbReference>
<evidence type="ECO:0000256" key="7">
    <source>
        <dbReference type="ARBA" id="ARBA00023264"/>
    </source>
</evidence>
<dbReference type="NCBIfam" id="TIGR01769">
    <property type="entry name" value="GGGP"/>
    <property type="match status" value="1"/>
</dbReference>
<comment type="cofactor">
    <cofactor evidence="9">
        <name>Mg(2+)</name>
        <dbReference type="ChEBI" id="CHEBI:18420"/>
    </cofactor>
</comment>
<feature type="binding site" evidence="9">
    <location>
        <begin position="224"/>
        <end position="225"/>
    </location>
    <ligand>
        <name>sn-glycerol 1-phosphate</name>
        <dbReference type="ChEBI" id="CHEBI:57685"/>
    </ligand>
</feature>
<evidence type="ECO:0000256" key="3">
    <source>
        <dbReference type="ARBA" id="ARBA00022723"/>
    </source>
</evidence>
<keyword evidence="3 9" id="KW-0479">Metal-binding</keyword>
<dbReference type="GO" id="GO:0000287">
    <property type="term" value="F:magnesium ion binding"/>
    <property type="evidence" value="ECO:0007669"/>
    <property type="project" value="UniProtKB-UniRule"/>
</dbReference>
<feature type="binding site" evidence="9">
    <location>
        <position position="23"/>
    </location>
    <ligand>
        <name>Mg(2+)</name>
        <dbReference type="ChEBI" id="CHEBI:18420"/>
    </ligand>
</feature>
<evidence type="ECO:0000256" key="5">
    <source>
        <dbReference type="ARBA" id="ARBA00023098"/>
    </source>
</evidence>
<reference evidence="10 11" key="1">
    <citation type="journal article" date="2016" name="Nat. Microbiol.">
        <title>Genomic inference of the metabolism of cosmopolitan subsurface Archaea, Hadesarchaea.</title>
        <authorList>
            <person name="Baker B.J."/>
            <person name="Saw J.H."/>
            <person name="Lind A.E."/>
            <person name="Lazar C.S."/>
            <person name="Hinrichs K.-U."/>
            <person name="Teske A.P."/>
            <person name="Ettema T.J."/>
        </authorList>
    </citation>
    <scope>NUCLEOTIDE SEQUENCE [LARGE SCALE GENOMIC DNA]</scope>
</reference>
<organism evidence="10 11">
    <name type="scientific">Hadarchaeum yellowstonense</name>
    <dbReference type="NCBI Taxonomy" id="1776334"/>
    <lineage>
        <taxon>Archaea</taxon>
        <taxon>Methanobacteriati</taxon>
        <taxon>Candidatus Hadarchaeota</taxon>
        <taxon>Candidatus Hadarchaeia</taxon>
        <taxon>Candidatus Hadarchaeales</taxon>
        <taxon>Candidatus Hadarchaeaceae</taxon>
        <taxon>Candidatus Hadarchaeum</taxon>
    </lineage>
</organism>
<dbReference type="GO" id="GO:0120536">
    <property type="term" value="F:heptaprenylglyceryl phosphate synthase activity"/>
    <property type="evidence" value="ECO:0007669"/>
    <property type="project" value="UniProtKB-ARBA"/>
</dbReference>
<dbReference type="GO" id="GO:0047294">
    <property type="term" value="F:phosphoglycerol geranylgeranyltransferase activity"/>
    <property type="evidence" value="ECO:0007669"/>
    <property type="project" value="UniProtKB-UniRule"/>
</dbReference>
<dbReference type="NCBIfam" id="NF003198">
    <property type="entry name" value="PRK04169.1-2"/>
    <property type="match status" value="1"/>
</dbReference>
<evidence type="ECO:0000256" key="1">
    <source>
        <dbReference type="ARBA" id="ARBA00022516"/>
    </source>
</evidence>
<keyword evidence="2 9" id="KW-0808">Transferase</keyword>
<dbReference type="EC" id="2.5.1.41" evidence="9"/>
<comment type="caution">
    <text evidence="9">Lacks conserved residue(s) required for the propagation of feature annotation.</text>
</comment>
<keyword evidence="6 9" id="KW-0594">Phospholipid biosynthesis</keyword>
<dbReference type="InterPro" id="IPR039074">
    <property type="entry name" value="GGGP/HepGP_synthase_I"/>
</dbReference>